<dbReference type="InterPro" id="IPR006315">
    <property type="entry name" value="OM_autotransptr_brl_dom"/>
</dbReference>
<protein>
    <submittedName>
        <fullName evidence="3">Extracellular serine protease</fullName>
        <ecNumber evidence="3">3.4.21.-</ecNumber>
    </submittedName>
</protein>
<accession>A0A7U7I8Q8</accession>
<gene>
    <name evidence="3" type="ORF">PSEWESI4_01803</name>
</gene>
<dbReference type="Pfam" id="PF03797">
    <property type="entry name" value="Autotransporter"/>
    <property type="match status" value="1"/>
</dbReference>
<keyword evidence="4" id="KW-1185">Reference proteome</keyword>
<dbReference type="GO" id="GO:0019867">
    <property type="term" value="C:outer membrane"/>
    <property type="evidence" value="ECO:0007669"/>
    <property type="project" value="InterPro"/>
</dbReference>
<dbReference type="InterPro" id="IPR005546">
    <property type="entry name" value="Autotransporte_beta"/>
</dbReference>
<feature type="chain" id="PRO_5030789928" evidence="1">
    <location>
        <begin position="18"/>
        <end position="328"/>
    </location>
</feature>
<keyword evidence="3" id="KW-0645">Protease</keyword>
<dbReference type="EC" id="3.4.21.-" evidence="3"/>
<dbReference type="PROSITE" id="PS51208">
    <property type="entry name" value="AUTOTRANSPORTER"/>
    <property type="match status" value="1"/>
</dbReference>
<dbReference type="RefSeq" id="WP_187670872.1">
    <property type="nucleotide sequence ID" value="NZ_CAJFCI010000037.1"/>
</dbReference>
<reference evidence="3 4" key="1">
    <citation type="submission" date="2020-08" db="EMBL/GenBank/DDBJ databases">
        <authorList>
            <person name="Criscuolo A."/>
        </authorList>
    </citation>
    <scope>NUCLEOTIDE SEQUENCE [LARGE SCALE GENOMIC DNA]</scope>
    <source>
        <strain evidence="3">CIP111764</strain>
    </source>
</reference>
<dbReference type="Gene3D" id="2.40.128.130">
    <property type="entry name" value="Autotransporter beta-domain"/>
    <property type="match status" value="1"/>
</dbReference>
<evidence type="ECO:0000256" key="1">
    <source>
        <dbReference type="SAM" id="SignalP"/>
    </source>
</evidence>
<dbReference type="NCBIfam" id="TIGR01414">
    <property type="entry name" value="autotrans_barl"/>
    <property type="match status" value="1"/>
</dbReference>
<dbReference type="GO" id="GO:0006508">
    <property type="term" value="P:proteolysis"/>
    <property type="evidence" value="ECO:0007669"/>
    <property type="project" value="UniProtKB-KW"/>
</dbReference>
<keyword evidence="1" id="KW-0732">Signal</keyword>
<keyword evidence="3" id="KW-0378">Hydrolase</keyword>
<organism evidence="3 4">
    <name type="scientific">Zestomonas carbonaria</name>
    <dbReference type="NCBI Taxonomy" id="2762745"/>
    <lineage>
        <taxon>Bacteria</taxon>
        <taxon>Pseudomonadati</taxon>
        <taxon>Pseudomonadota</taxon>
        <taxon>Gammaproteobacteria</taxon>
        <taxon>Pseudomonadales</taxon>
        <taxon>Pseudomonadaceae</taxon>
        <taxon>Zestomonas</taxon>
    </lineage>
</organism>
<proteinExistence type="predicted"/>
<sequence length="328" mass="36152">MRLSALAVLMLAGRAFAAQEGELYASSQGLLLENSRFVHEAALDRLQQIRFAYREPSAEPGRQPAWMRAYGNRGSLDGDGAAARVEHRGSGLFVGLDRTFDPRWAAGVLAGHSRSDLDLDDRDAEADIDSYHLAGYAALRYYNQLGLKFGAAFSQHEFDGRRQGLRGEGDGHTLQAFVEGGYSMDFANFTIEAFTSLAYISLHLDRLRERGSGDALQVSADSQQVGQATFGWRAARRFEPAAGQRLTARASLGWRHVFSDTDVHADVRRADGSRLRSDGVPLSEDSLRLDLGLDYELKPQLYLGLAYAGHYADATRDNALSGRLSLWF</sequence>
<feature type="domain" description="Autotransporter" evidence="2">
    <location>
        <begin position="58"/>
        <end position="328"/>
    </location>
</feature>
<name>A0A7U7I8Q8_9GAMM</name>
<dbReference type="SUPFAM" id="SSF103515">
    <property type="entry name" value="Autotransporter"/>
    <property type="match status" value="1"/>
</dbReference>
<dbReference type="InterPro" id="IPR036709">
    <property type="entry name" value="Autotransporte_beta_dom_sf"/>
</dbReference>
<evidence type="ECO:0000313" key="4">
    <source>
        <dbReference type="Proteomes" id="UP000583387"/>
    </source>
</evidence>
<dbReference type="AlphaFoldDB" id="A0A7U7I8Q8"/>
<dbReference type="Proteomes" id="UP000583387">
    <property type="component" value="Unassembled WGS sequence"/>
</dbReference>
<dbReference type="SMART" id="SM00869">
    <property type="entry name" value="Autotransporter"/>
    <property type="match status" value="1"/>
</dbReference>
<dbReference type="EMBL" id="CAJFCI010000037">
    <property type="protein sequence ID" value="CAD5107530.1"/>
    <property type="molecule type" value="Genomic_DNA"/>
</dbReference>
<dbReference type="GO" id="GO:0008233">
    <property type="term" value="F:peptidase activity"/>
    <property type="evidence" value="ECO:0007669"/>
    <property type="project" value="UniProtKB-KW"/>
</dbReference>
<feature type="signal peptide" evidence="1">
    <location>
        <begin position="1"/>
        <end position="17"/>
    </location>
</feature>
<evidence type="ECO:0000259" key="2">
    <source>
        <dbReference type="PROSITE" id="PS51208"/>
    </source>
</evidence>
<comment type="caution">
    <text evidence="3">The sequence shown here is derived from an EMBL/GenBank/DDBJ whole genome shotgun (WGS) entry which is preliminary data.</text>
</comment>
<evidence type="ECO:0000313" key="3">
    <source>
        <dbReference type="EMBL" id="CAD5107530.1"/>
    </source>
</evidence>